<name>A0AA39LRN5_9BILA</name>
<proteinExistence type="predicted"/>
<dbReference type="EMBL" id="JAUCMV010000004">
    <property type="protein sequence ID" value="KAK0406804.1"/>
    <property type="molecule type" value="Genomic_DNA"/>
</dbReference>
<comment type="caution">
    <text evidence="1">The sequence shown here is derived from an EMBL/GenBank/DDBJ whole genome shotgun (WGS) entry which is preliminary data.</text>
</comment>
<organism evidence="1 2">
    <name type="scientific">Steinernema hermaphroditum</name>
    <dbReference type="NCBI Taxonomy" id="289476"/>
    <lineage>
        <taxon>Eukaryota</taxon>
        <taxon>Metazoa</taxon>
        <taxon>Ecdysozoa</taxon>
        <taxon>Nematoda</taxon>
        <taxon>Chromadorea</taxon>
        <taxon>Rhabditida</taxon>
        <taxon>Tylenchina</taxon>
        <taxon>Panagrolaimomorpha</taxon>
        <taxon>Strongyloidoidea</taxon>
        <taxon>Steinernematidae</taxon>
        <taxon>Steinernema</taxon>
    </lineage>
</organism>
<sequence length="132" mass="14634">MRLEWPYKSTALHLLFRGKVGTIHLLCRCFSSRRIGATPTSYAGDRDVTDANHNVQEDSFIGLGRRKLGCLWSGSREAVRSTGRLLGRAVMGTTVSSASSPEPDDSASVAERVVMYLEQKPLRLHNMLKVTK</sequence>
<protein>
    <submittedName>
        <fullName evidence="1">Uncharacterized protein</fullName>
    </submittedName>
</protein>
<keyword evidence="2" id="KW-1185">Reference proteome</keyword>
<reference evidence="1" key="1">
    <citation type="submission" date="2023-06" db="EMBL/GenBank/DDBJ databases">
        <title>Genomic analysis of the entomopathogenic nematode Steinernema hermaphroditum.</title>
        <authorList>
            <person name="Schwarz E.M."/>
            <person name="Heppert J.K."/>
            <person name="Baniya A."/>
            <person name="Schwartz H.T."/>
            <person name="Tan C.-H."/>
            <person name="Antoshechkin I."/>
            <person name="Sternberg P.W."/>
            <person name="Goodrich-Blair H."/>
            <person name="Dillman A.R."/>
        </authorList>
    </citation>
    <scope>NUCLEOTIDE SEQUENCE</scope>
    <source>
        <strain evidence="1">PS9179</strain>
        <tissue evidence="1">Whole animal</tissue>
    </source>
</reference>
<accession>A0AA39LRN5</accession>
<dbReference type="AlphaFoldDB" id="A0AA39LRN5"/>
<gene>
    <name evidence="1" type="ORF">QR680_018819</name>
</gene>
<evidence type="ECO:0000313" key="2">
    <source>
        <dbReference type="Proteomes" id="UP001175271"/>
    </source>
</evidence>
<evidence type="ECO:0000313" key="1">
    <source>
        <dbReference type="EMBL" id="KAK0406804.1"/>
    </source>
</evidence>
<dbReference type="Proteomes" id="UP001175271">
    <property type="component" value="Unassembled WGS sequence"/>
</dbReference>